<dbReference type="GO" id="GO:0000422">
    <property type="term" value="P:autophagy of mitochondrion"/>
    <property type="evidence" value="ECO:0007669"/>
    <property type="project" value="TreeGrafter"/>
</dbReference>
<dbReference type="GO" id="GO:0061651">
    <property type="term" value="F:Atg12 conjugating enzyme activity"/>
    <property type="evidence" value="ECO:0007669"/>
    <property type="project" value="TreeGrafter"/>
</dbReference>
<keyword evidence="6" id="KW-0072">Autophagy</keyword>
<evidence type="ECO:0000256" key="5">
    <source>
        <dbReference type="ARBA" id="ARBA00022927"/>
    </source>
</evidence>
<keyword evidence="10" id="KW-1185">Reference proteome</keyword>
<evidence type="ECO:0000313" key="10">
    <source>
        <dbReference type="Proteomes" id="UP000027361"/>
    </source>
</evidence>
<keyword evidence="5" id="KW-0653">Protein transport</keyword>
<evidence type="ECO:0000256" key="4">
    <source>
        <dbReference type="ARBA" id="ARBA00022786"/>
    </source>
</evidence>
<gene>
    <name evidence="9" type="ORF">K437DRAFT_77245</name>
</gene>
<comment type="caution">
    <text evidence="9">The sequence shown here is derived from an EMBL/GenBank/DDBJ whole genome shotgun (WGS) entry which is preliminary data.</text>
</comment>
<dbReference type="GO" id="GO:0032446">
    <property type="term" value="P:protein modification by small protein conjugation"/>
    <property type="evidence" value="ECO:0007669"/>
    <property type="project" value="TreeGrafter"/>
</dbReference>
<dbReference type="GeneID" id="25267799"/>
<dbReference type="GO" id="GO:0000045">
    <property type="term" value="P:autophagosome assembly"/>
    <property type="evidence" value="ECO:0007669"/>
    <property type="project" value="TreeGrafter"/>
</dbReference>
<dbReference type="Proteomes" id="UP000027361">
    <property type="component" value="Unassembled WGS sequence"/>
</dbReference>
<protein>
    <recommendedName>
        <fullName evidence="2">Ubiquitin-like-conjugating enzyme ATG10</fullName>
    </recommendedName>
    <alternativeName>
        <fullName evidence="7">Autophagy-related protein 10</fullName>
    </alternativeName>
</protein>
<dbReference type="InParanoid" id="A0A066WFS1"/>
<dbReference type="HOGENOM" id="CLU_072332_2_0_1"/>
<keyword evidence="4" id="KW-0833">Ubl conjugation pathway</keyword>
<evidence type="ECO:0000256" key="1">
    <source>
        <dbReference type="ARBA" id="ARBA00005696"/>
    </source>
</evidence>
<feature type="compositionally biased region" description="Low complexity" evidence="8">
    <location>
        <begin position="109"/>
        <end position="123"/>
    </location>
</feature>
<evidence type="ECO:0000256" key="8">
    <source>
        <dbReference type="SAM" id="MobiDB-lite"/>
    </source>
</evidence>
<proteinExistence type="inferred from homology"/>
<name>A0A066WFS1_TILAU</name>
<dbReference type="GO" id="GO:0005829">
    <property type="term" value="C:cytosol"/>
    <property type="evidence" value="ECO:0007669"/>
    <property type="project" value="TreeGrafter"/>
</dbReference>
<dbReference type="PANTHER" id="PTHR14957">
    <property type="entry name" value="UBIQUITIN-LIKE-CONJUGATING ENZYME ATG10"/>
    <property type="match status" value="1"/>
</dbReference>
<comment type="similarity">
    <text evidence="1">Belongs to the ATG10 family.</text>
</comment>
<feature type="compositionally biased region" description="Acidic residues" evidence="8">
    <location>
        <begin position="80"/>
        <end position="93"/>
    </location>
</feature>
<dbReference type="PANTHER" id="PTHR14957:SF1">
    <property type="entry name" value="UBIQUITIN-LIKE-CONJUGATING ENZYME ATG10"/>
    <property type="match status" value="1"/>
</dbReference>
<reference evidence="9 10" key="1">
    <citation type="submission" date="2014-05" db="EMBL/GenBank/DDBJ databases">
        <title>Draft genome sequence of a rare smut relative, Tilletiaria anomala UBC 951.</title>
        <authorList>
            <consortium name="DOE Joint Genome Institute"/>
            <person name="Toome M."/>
            <person name="Kuo A."/>
            <person name="Henrissat B."/>
            <person name="Lipzen A."/>
            <person name="Tritt A."/>
            <person name="Yoshinaga Y."/>
            <person name="Zane M."/>
            <person name="Barry K."/>
            <person name="Grigoriev I.V."/>
            <person name="Spatafora J.W."/>
            <person name="Aimea M.C."/>
        </authorList>
    </citation>
    <scope>NUCLEOTIDE SEQUENCE [LARGE SCALE GENOMIC DNA]</scope>
    <source>
        <strain evidence="9 10">UBC 951</strain>
    </source>
</reference>
<organism evidence="9 10">
    <name type="scientific">Tilletiaria anomala (strain ATCC 24038 / CBS 436.72 / UBC 951)</name>
    <dbReference type="NCBI Taxonomy" id="1037660"/>
    <lineage>
        <taxon>Eukaryota</taxon>
        <taxon>Fungi</taxon>
        <taxon>Dikarya</taxon>
        <taxon>Basidiomycota</taxon>
        <taxon>Ustilaginomycotina</taxon>
        <taxon>Exobasidiomycetes</taxon>
        <taxon>Georgefischeriales</taxon>
        <taxon>Tilletiariaceae</taxon>
        <taxon>Tilletiaria</taxon>
    </lineage>
</organism>
<accession>A0A066WFS1</accession>
<sequence>MLSTNDEFRTASLAYVAYHCQHRQPRLLRTSTESDASNAALGSHVYSHGWNWTEYAHPYAMPVGYLHRECQLNAPILLSPDEDEKTPDDDEEDMSHSESDEPWQDQVQAADPSTASSGAAASSGNPYLMQQSICWSTTWKVPGFYFNVLHGGRVLGLEEVVRSPFILNTYLEGLDVEVSAAPDMAAFPQLSQGEHPVTGLPCFYLHPCETAARLQELEASHAFKQARPKDGTDRQTQHERQKLEAFITIVSGAIDMRAPAISVTAII</sequence>
<keyword evidence="5" id="KW-0813">Transport</keyword>
<dbReference type="GO" id="GO:0015031">
    <property type="term" value="P:protein transport"/>
    <property type="evidence" value="ECO:0007669"/>
    <property type="project" value="UniProtKB-KW"/>
</dbReference>
<dbReference type="Gene3D" id="3.30.1460.50">
    <property type="match status" value="1"/>
</dbReference>
<feature type="region of interest" description="Disordered" evidence="8">
    <location>
        <begin position="78"/>
        <end position="123"/>
    </location>
</feature>
<evidence type="ECO:0000256" key="6">
    <source>
        <dbReference type="ARBA" id="ARBA00023006"/>
    </source>
</evidence>
<dbReference type="Pfam" id="PF03987">
    <property type="entry name" value="Autophagy_act_C"/>
    <property type="match status" value="1"/>
</dbReference>
<evidence type="ECO:0000256" key="3">
    <source>
        <dbReference type="ARBA" id="ARBA00022679"/>
    </source>
</evidence>
<dbReference type="InterPro" id="IPR007135">
    <property type="entry name" value="Atg3/Atg10"/>
</dbReference>
<evidence type="ECO:0000256" key="7">
    <source>
        <dbReference type="ARBA" id="ARBA00029833"/>
    </source>
</evidence>
<evidence type="ECO:0000313" key="9">
    <source>
        <dbReference type="EMBL" id="KDN49605.1"/>
    </source>
</evidence>
<dbReference type="EMBL" id="JMSN01000021">
    <property type="protein sequence ID" value="KDN49605.1"/>
    <property type="molecule type" value="Genomic_DNA"/>
</dbReference>
<keyword evidence="3" id="KW-0808">Transferase</keyword>
<evidence type="ECO:0000256" key="2">
    <source>
        <dbReference type="ARBA" id="ARBA00021099"/>
    </source>
</evidence>
<dbReference type="AlphaFoldDB" id="A0A066WFS1"/>
<dbReference type="OrthoDB" id="4089664at2759"/>
<dbReference type="RefSeq" id="XP_013244391.1">
    <property type="nucleotide sequence ID" value="XM_013388937.1"/>
</dbReference>